<evidence type="ECO:0000256" key="4">
    <source>
        <dbReference type="ARBA" id="ARBA00022989"/>
    </source>
</evidence>
<keyword evidence="6" id="KW-0143">Chaperone</keyword>
<dbReference type="PANTHER" id="PTHR47529:SF1">
    <property type="entry name" value="PERIPLASMIC CHAPERONE PPID"/>
    <property type="match status" value="1"/>
</dbReference>
<dbReference type="EMBL" id="BMGI01000002">
    <property type="protein sequence ID" value="GGD33564.1"/>
    <property type="molecule type" value="Genomic_DNA"/>
</dbReference>
<evidence type="ECO:0000256" key="2">
    <source>
        <dbReference type="ARBA" id="ARBA00022475"/>
    </source>
</evidence>
<dbReference type="InterPro" id="IPR027304">
    <property type="entry name" value="Trigger_fact/SurA_dom_sf"/>
</dbReference>
<gene>
    <name evidence="10" type="primary">ybaU</name>
    <name evidence="10" type="ORF">GCM10011358_17060</name>
</gene>
<keyword evidence="2" id="KW-1003">Cell membrane</keyword>
<keyword evidence="3 8" id="KW-0812">Transmembrane</keyword>
<dbReference type="GO" id="GO:0016853">
    <property type="term" value="F:isomerase activity"/>
    <property type="evidence" value="ECO:0007669"/>
    <property type="project" value="UniProtKB-KW"/>
</dbReference>
<keyword evidence="10" id="KW-0413">Isomerase</keyword>
<dbReference type="InterPro" id="IPR052029">
    <property type="entry name" value="PpiD_chaperone"/>
</dbReference>
<dbReference type="InterPro" id="IPR000297">
    <property type="entry name" value="PPIase_PpiC"/>
</dbReference>
<evidence type="ECO:0000256" key="3">
    <source>
        <dbReference type="ARBA" id="ARBA00022692"/>
    </source>
</evidence>
<proteinExistence type="inferred from homology"/>
<comment type="similarity">
    <text evidence="7">Belongs to the PpiD chaperone family.</text>
</comment>
<keyword evidence="5 8" id="KW-0472">Membrane</keyword>
<dbReference type="SUPFAM" id="SSF109998">
    <property type="entry name" value="Triger factor/SurA peptide-binding domain-like"/>
    <property type="match status" value="1"/>
</dbReference>
<protein>
    <submittedName>
        <fullName evidence="10">Peptidyl-prolyl cis-trans isomerase</fullName>
    </submittedName>
</protein>
<evidence type="ECO:0000259" key="9">
    <source>
        <dbReference type="Pfam" id="PF13145"/>
    </source>
</evidence>
<reference evidence="11" key="1">
    <citation type="journal article" date="2019" name="Int. J. Syst. Evol. Microbiol.">
        <title>The Global Catalogue of Microorganisms (GCM) 10K type strain sequencing project: providing services to taxonomists for standard genome sequencing and annotation.</title>
        <authorList>
            <consortium name="The Broad Institute Genomics Platform"/>
            <consortium name="The Broad Institute Genome Sequencing Center for Infectious Disease"/>
            <person name="Wu L."/>
            <person name="Ma J."/>
        </authorList>
    </citation>
    <scope>NUCLEOTIDE SEQUENCE [LARGE SCALE GENOMIC DNA]</scope>
    <source>
        <strain evidence="11">CGMCC 1.12922</strain>
    </source>
</reference>
<organism evidence="10 11">
    <name type="scientific">Sinisalibacter lacisalsi</name>
    <dbReference type="NCBI Taxonomy" id="1526570"/>
    <lineage>
        <taxon>Bacteria</taxon>
        <taxon>Pseudomonadati</taxon>
        <taxon>Pseudomonadota</taxon>
        <taxon>Alphaproteobacteria</taxon>
        <taxon>Rhodobacterales</taxon>
        <taxon>Roseobacteraceae</taxon>
        <taxon>Sinisalibacter</taxon>
    </lineage>
</organism>
<evidence type="ECO:0000256" key="1">
    <source>
        <dbReference type="ARBA" id="ARBA00004401"/>
    </source>
</evidence>
<evidence type="ECO:0000256" key="5">
    <source>
        <dbReference type="ARBA" id="ARBA00023136"/>
    </source>
</evidence>
<keyword evidence="11" id="KW-1185">Reference proteome</keyword>
<evidence type="ECO:0000313" key="10">
    <source>
        <dbReference type="EMBL" id="GGD33564.1"/>
    </source>
</evidence>
<dbReference type="Pfam" id="PF13145">
    <property type="entry name" value="Rotamase_2"/>
    <property type="match status" value="1"/>
</dbReference>
<dbReference type="PANTHER" id="PTHR47529">
    <property type="entry name" value="PEPTIDYL-PROLYL CIS-TRANS ISOMERASE D"/>
    <property type="match status" value="1"/>
</dbReference>
<name>A0ABQ1QNU8_9RHOB</name>
<accession>A0ABQ1QNU8</accession>
<dbReference type="Gene3D" id="1.10.4030.10">
    <property type="entry name" value="Porin chaperone SurA, peptide-binding domain"/>
    <property type="match status" value="1"/>
</dbReference>
<dbReference type="Pfam" id="PF13624">
    <property type="entry name" value="SurA_N_3"/>
    <property type="match status" value="1"/>
</dbReference>
<dbReference type="SUPFAM" id="SSF54534">
    <property type="entry name" value="FKBP-like"/>
    <property type="match status" value="1"/>
</dbReference>
<keyword evidence="4 8" id="KW-1133">Transmembrane helix</keyword>
<feature type="domain" description="PpiC" evidence="9">
    <location>
        <begin position="245"/>
        <end position="364"/>
    </location>
</feature>
<sequence length="615" mass="66121">MSMAQNKISRVFVWIIMGLVMVGLVGFGSFNFGGSVSAIGKVGDTEISGDRYFRELNAQLNAFQAQIGERLSFAEAQSIGLDQAALETVINQVALENETARLGVSVGDEELAARIRDIDAFHGMSGGFDRETYNFVLQQSGLTAREFEQTLRSEVARTVLQGAVTNGIAVPPVYAEVLYGWAREARDFTWARLGPEALEAPVGTPDAATLAAFHEENPAIFTLPQARRITYAWLAPEDVIDDIEVSEADLRALYEARIDEYRMPERRLVERLVFGTEAEAEAAAAALETGDATFESLVAGRGLELADTDLGDVTEGELGRAGAEVFALDGPGVAGPVMTDLGPALLRMNAILPARETSFEAAREDLRAEYAADAARRLLQDRMIELDDVLAAGATLEDLANAEGMRLETIDWTGAESDGIAAYDAFRAAAESVAEGDYPAIELLSDGGLFALRLDEVVPPRMQPLDEVREDAIDAWQQAETLRRLAARGEEMLDEIEAGESPASLGLTEVIETGLTRDGFIEGAPPALVDRAFALEPGDWALVEDESGVFLLRLDAVIAADQDSEEARSVKQNFLASSAQTLALDVEAAFSAAIEADAGITLDQAMINAVNTSFQ</sequence>
<comment type="caution">
    <text evidence="10">The sequence shown here is derived from an EMBL/GenBank/DDBJ whole genome shotgun (WGS) entry which is preliminary data.</text>
</comment>
<feature type="transmembrane region" description="Helical" evidence="8">
    <location>
        <begin position="12"/>
        <end position="32"/>
    </location>
</feature>
<evidence type="ECO:0000256" key="7">
    <source>
        <dbReference type="ARBA" id="ARBA00038408"/>
    </source>
</evidence>
<comment type="subcellular location">
    <subcellularLocation>
        <location evidence="1">Cell membrane</location>
        <topology evidence="1">Single-pass type II membrane protein</topology>
    </subcellularLocation>
</comment>
<evidence type="ECO:0000256" key="8">
    <source>
        <dbReference type="SAM" id="Phobius"/>
    </source>
</evidence>
<evidence type="ECO:0000313" key="11">
    <source>
        <dbReference type="Proteomes" id="UP000617355"/>
    </source>
</evidence>
<dbReference type="Proteomes" id="UP000617355">
    <property type="component" value="Unassembled WGS sequence"/>
</dbReference>
<evidence type="ECO:0000256" key="6">
    <source>
        <dbReference type="ARBA" id="ARBA00023186"/>
    </source>
</evidence>